<evidence type="ECO:0000259" key="2">
    <source>
        <dbReference type="Pfam" id="PF11790"/>
    </source>
</evidence>
<dbReference type="InterPro" id="IPR024655">
    <property type="entry name" value="Asl1_glyco_hydro_catalytic"/>
</dbReference>
<dbReference type="InterPro" id="IPR017853">
    <property type="entry name" value="GH"/>
</dbReference>
<reference evidence="3" key="1">
    <citation type="submission" date="2023-06" db="EMBL/GenBank/DDBJ databases">
        <title>Genome-scale phylogeny and comparative genomics of the fungal order Sordariales.</title>
        <authorList>
            <consortium name="Lawrence Berkeley National Laboratory"/>
            <person name="Hensen N."/>
            <person name="Bonometti L."/>
            <person name="Westerberg I."/>
            <person name="Brannstrom I.O."/>
            <person name="Guillou S."/>
            <person name="Cros-Aarteil S."/>
            <person name="Calhoun S."/>
            <person name="Haridas S."/>
            <person name="Kuo A."/>
            <person name="Mondo S."/>
            <person name="Pangilinan J."/>
            <person name="Riley R."/>
            <person name="LaButti K."/>
            <person name="Andreopoulos B."/>
            <person name="Lipzen A."/>
            <person name="Chen C."/>
            <person name="Yanf M."/>
            <person name="Daum C."/>
            <person name="Ng V."/>
            <person name="Clum A."/>
            <person name="Steindorff A."/>
            <person name="Ohm R."/>
            <person name="Martin F."/>
            <person name="Silar P."/>
            <person name="Natvig D."/>
            <person name="Lalanne C."/>
            <person name="Gautier V."/>
            <person name="Ament-velasquez S.L."/>
            <person name="Kruys A."/>
            <person name="Hutchinson M.I."/>
            <person name="Powell A.J."/>
            <person name="Barry K."/>
            <person name="Miller A.N."/>
            <person name="Grigoriev I.V."/>
            <person name="Debuchy R."/>
            <person name="Gladieux P."/>
            <person name="Thoren M.H."/>
            <person name="Johannesson H."/>
        </authorList>
    </citation>
    <scope>NUCLEOTIDE SEQUENCE</scope>
    <source>
        <strain evidence="3">SMH3187-1</strain>
    </source>
</reference>
<name>A0AA40K5Y4_9PEZI</name>
<keyword evidence="1" id="KW-0732">Signal</keyword>
<dbReference type="AlphaFoldDB" id="A0AA40K5Y4"/>
<dbReference type="GO" id="GO:0071966">
    <property type="term" value="P:fungal-type cell wall polysaccharide metabolic process"/>
    <property type="evidence" value="ECO:0007669"/>
    <property type="project" value="TreeGrafter"/>
</dbReference>
<evidence type="ECO:0000313" key="4">
    <source>
        <dbReference type="Proteomes" id="UP001172155"/>
    </source>
</evidence>
<evidence type="ECO:0000313" key="3">
    <source>
        <dbReference type="EMBL" id="KAK0747178.1"/>
    </source>
</evidence>
<feature type="signal peptide" evidence="1">
    <location>
        <begin position="1"/>
        <end position="21"/>
    </location>
</feature>
<keyword evidence="4" id="KW-1185">Reference proteome</keyword>
<dbReference type="EMBL" id="JAUKUD010000004">
    <property type="protein sequence ID" value="KAK0747178.1"/>
    <property type="molecule type" value="Genomic_DNA"/>
</dbReference>
<dbReference type="Gene3D" id="3.20.20.80">
    <property type="entry name" value="Glycosidases"/>
    <property type="match status" value="1"/>
</dbReference>
<protein>
    <submittedName>
        <fullName evidence="3">Glycosyl hydrolase catalytic core-domain-containing protein</fullName>
    </submittedName>
</protein>
<comment type="caution">
    <text evidence="3">The sequence shown here is derived from an EMBL/GenBank/DDBJ whole genome shotgun (WGS) entry which is preliminary data.</text>
</comment>
<sequence length="326" mass="35953">MILSTATLLGPLSLLASTASAGPLTSPKRGLIFIPDARFPQDRDAHIWKQNPSPLTWYYNYQAEPSPAFGDLPQSEFEFVPMLWGKPDDKDDTSFLKTVERLVDTRKINITHVLGFNEPDGPRKWGGSDIDPDTAAHVWLKNIAPLRERGIQVGLPACTGSPDGTKWLDTFLKSCSKQLSGKGPTKNCTYDFVNLHWYGSFEGLASHIGSYSATFPDMPLWITEYNLNHQDLPATQSFYNMSSEYFDRLDYVERYSIFGAFRSDVSNVGPNAAMLDPDGQLTDIGAWYLGRPATGVTPSAGLRGVDPRRAVSLFGAAVAGFALLYV</sequence>
<dbReference type="SUPFAM" id="SSF51445">
    <property type="entry name" value="(Trans)glycosidases"/>
    <property type="match status" value="1"/>
</dbReference>
<accession>A0AA40K5Y4</accession>
<gene>
    <name evidence="3" type="ORF">B0T18DRAFT_326701</name>
</gene>
<dbReference type="InterPro" id="IPR053183">
    <property type="entry name" value="ASL1"/>
</dbReference>
<dbReference type="PANTHER" id="PTHR34154">
    <property type="entry name" value="ALKALI-SENSITIVE LINKAGE PROTEIN 1"/>
    <property type="match status" value="1"/>
</dbReference>
<feature type="domain" description="Asl1-like glycosyl hydrolase catalytic" evidence="2">
    <location>
        <begin position="41"/>
        <end position="288"/>
    </location>
</feature>
<evidence type="ECO:0000256" key="1">
    <source>
        <dbReference type="SAM" id="SignalP"/>
    </source>
</evidence>
<feature type="chain" id="PRO_5041240907" evidence="1">
    <location>
        <begin position="22"/>
        <end position="326"/>
    </location>
</feature>
<proteinExistence type="predicted"/>
<dbReference type="PANTHER" id="PTHR34154:SF3">
    <property type="entry name" value="ALKALI-SENSITIVE LINKAGE PROTEIN 1"/>
    <property type="match status" value="1"/>
</dbReference>
<keyword evidence="3" id="KW-0378">Hydrolase</keyword>
<dbReference type="Pfam" id="PF11790">
    <property type="entry name" value="Glyco_hydro_cc"/>
    <property type="match status" value="1"/>
</dbReference>
<dbReference type="Proteomes" id="UP001172155">
    <property type="component" value="Unassembled WGS sequence"/>
</dbReference>
<dbReference type="GO" id="GO:0009277">
    <property type="term" value="C:fungal-type cell wall"/>
    <property type="evidence" value="ECO:0007669"/>
    <property type="project" value="TreeGrafter"/>
</dbReference>
<organism evidence="3 4">
    <name type="scientific">Schizothecium vesticola</name>
    <dbReference type="NCBI Taxonomy" id="314040"/>
    <lineage>
        <taxon>Eukaryota</taxon>
        <taxon>Fungi</taxon>
        <taxon>Dikarya</taxon>
        <taxon>Ascomycota</taxon>
        <taxon>Pezizomycotina</taxon>
        <taxon>Sordariomycetes</taxon>
        <taxon>Sordariomycetidae</taxon>
        <taxon>Sordariales</taxon>
        <taxon>Schizotheciaceae</taxon>
        <taxon>Schizothecium</taxon>
    </lineage>
</organism>
<dbReference type="FunFam" id="3.20.20.80:FF:000207">
    <property type="entry name" value="Glycoside hydrolase family 128 protein"/>
    <property type="match status" value="1"/>
</dbReference>
<dbReference type="GO" id="GO:0016787">
    <property type="term" value="F:hydrolase activity"/>
    <property type="evidence" value="ECO:0007669"/>
    <property type="project" value="UniProtKB-KW"/>
</dbReference>